<organism evidence="8 9">
    <name type="scientific">Mobiluncus mulieris</name>
    <dbReference type="NCBI Taxonomy" id="2052"/>
    <lineage>
        <taxon>Bacteria</taxon>
        <taxon>Bacillati</taxon>
        <taxon>Actinomycetota</taxon>
        <taxon>Actinomycetes</taxon>
        <taxon>Actinomycetales</taxon>
        <taxon>Actinomycetaceae</taxon>
        <taxon>Mobiluncus</taxon>
    </lineage>
</organism>
<dbReference type="EMBL" id="JABCUR010000006">
    <property type="protein sequence ID" value="NMW65379.1"/>
    <property type="molecule type" value="Genomic_DNA"/>
</dbReference>
<evidence type="ECO:0000313" key="8">
    <source>
        <dbReference type="EMBL" id="NMW65379.1"/>
    </source>
</evidence>
<dbReference type="PRINTS" id="PR00038">
    <property type="entry name" value="HTHLUXR"/>
</dbReference>
<keyword evidence="2" id="KW-0805">Transcription regulation</keyword>
<dbReference type="SUPFAM" id="SSF46894">
    <property type="entry name" value="C-terminal effector domain of the bipartite response regulators"/>
    <property type="match status" value="1"/>
</dbReference>
<dbReference type="SMART" id="SM00421">
    <property type="entry name" value="HTH_LUXR"/>
    <property type="match status" value="1"/>
</dbReference>
<dbReference type="GO" id="GO:0000160">
    <property type="term" value="P:phosphorelay signal transduction system"/>
    <property type="evidence" value="ECO:0007669"/>
    <property type="project" value="InterPro"/>
</dbReference>
<feature type="domain" description="HTH luxR-type" evidence="6">
    <location>
        <begin position="165"/>
        <end position="230"/>
    </location>
</feature>
<evidence type="ECO:0000313" key="9">
    <source>
        <dbReference type="Proteomes" id="UP000578252"/>
    </source>
</evidence>
<protein>
    <submittedName>
        <fullName evidence="8">Response regulator transcription factor</fullName>
    </submittedName>
</protein>
<dbReference type="SMART" id="SM00448">
    <property type="entry name" value="REC"/>
    <property type="match status" value="1"/>
</dbReference>
<dbReference type="SUPFAM" id="SSF52172">
    <property type="entry name" value="CheY-like"/>
    <property type="match status" value="1"/>
</dbReference>
<feature type="domain" description="Response regulatory" evidence="7">
    <location>
        <begin position="9"/>
        <end position="125"/>
    </location>
</feature>
<sequence length="233" mass="24909">MSEETEKIKVLLVDDQALIRMGFRMVLEACDDIEVVGEAADGKTALGMVRALQPNVVLMDVRMPNMNGIEATGEIVSENPEVKVLIMTTFDLDEYAFGALRAGASGFLLKDAKPEELVAAIRAVAAGDATISPRITKKMLDMFAPQLPDENAGADAAGAGTTSSDAVALASLTERETEVLKLIAHGMTNQELADKLFISMTTVKTHVGNILNKIGARDRVQAVIFAYENGLVN</sequence>
<evidence type="ECO:0000256" key="1">
    <source>
        <dbReference type="ARBA" id="ARBA00022553"/>
    </source>
</evidence>
<comment type="caution">
    <text evidence="8">The sequence shown here is derived from an EMBL/GenBank/DDBJ whole genome shotgun (WGS) entry which is preliminary data.</text>
</comment>
<reference evidence="8 9" key="1">
    <citation type="submission" date="2020-04" db="EMBL/GenBank/DDBJ databases">
        <title>Antimicrobial susceptibility and clonality of vaginal-derived multi-drug resistant Mobiluncus isolates in China.</title>
        <authorList>
            <person name="Zhang X."/>
        </authorList>
    </citation>
    <scope>NUCLEOTIDE SEQUENCE [LARGE SCALE GENOMIC DNA]</scope>
    <source>
        <strain evidence="8 9">13</strain>
    </source>
</reference>
<dbReference type="PANTHER" id="PTHR43214:SF24">
    <property type="entry name" value="TRANSCRIPTIONAL REGULATORY PROTEIN NARL-RELATED"/>
    <property type="match status" value="1"/>
</dbReference>
<keyword evidence="3" id="KW-0238">DNA-binding</keyword>
<dbReference type="CDD" id="cd17535">
    <property type="entry name" value="REC_NarL-like"/>
    <property type="match status" value="1"/>
</dbReference>
<evidence type="ECO:0000256" key="2">
    <source>
        <dbReference type="ARBA" id="ARBA00023015"/>
    </source>
</evidence>
<dbReference type="PROSITE" id="PS50043">
    <property type="entry name" value="HTH_LUXR_2"/>
    <property type="match status" value="1"/>
</dbReference>
<dbReference type="Pfam" id="PF00072">
    <property type="entry name" value="Response_reg"/>
    <property type="match status" value="1"/>
</dbReference>
<dbReference type="GO" id="GO:0003677">
    <property type="term" value="F:DNA binding"/>
    <property type="evidence" value="ECO:0007669"/>
    <property type="project" value="UniProtKB-KW"/>
</dbReference>
<dbReference type="InterPro" id="IPR000792">
    <property type="entry name" value="Tscrpt_reg_LuxR_C"/>
</dbReference>
<feature type="modified residue" description="4-aspartylphosphate" evidence="5">
    <location>
        <position position="60"/>
    </location>
</feature>
<proteinExistence type="predicted"/>
<accession>A0A7Y0U1X2</accession>
<dbReference type="PANTHER" id="PTHR43214">
    <property type="entry name" value="TWO-COMPONENT RESPONSE REGULATOR"/>
    <property type="match status" value="1"/>
</dbReference>
<dbReference type="Proteomes" id="UP000578252">
    <property type="component" value="Unassembled WGS sequence"/>
</dbReference>
<keyword evidence="1 5" id="KW-0597">Phosphoprotein</keyword>
<dbReference type="Gene3D" id="3.40.50.2300">
    <property type="match status" value="1"/>
</dbReference>
<keyword evidence="4" id="KW-0804">Transcription</keyword>
<dbReference type="InterPro" id="IPR039420">
    <property type="entry name" value="WalR-like"/>
</dbReference>
<evidence type="ECO:0000256" key="4">
    <source>
        <dbReference type="ARBA" id="ARBA00023163"/>
    </source>
</evidence>
<dbReference type="PROSITE" id="PS50110">
    <property type="entry name" value="RESPONSE_REGULATORY"/>
    <property type="match status" value="1"/>
</dbReference>
<dbReference type="Pfam" id="PF00196">
    <property type="entry name" value="GerE"/>
    <property type="match status" value="1"/>
</dbReference>
<dbReference type="InterPro" id="IPR058245">
    <property type="entry name" value="NreC/VraR/RcsB-like_REC"/>
</dbReference>
<dbReference type="RefSeq" id="WP_169772094.1">
    <property type="nucleotide sequence ID" value="NZ_JABCUR010000006.1"/>
</dbReference>
<dbReference type="AlphaFoldDB" id="A0A7Y0U1X2"/>
<dbReference type="InterPro" id="IPR011006">
    <property type="entry name" value="CheY-like_superfamily"/>
</dbReference>
<dbReference type="InterPro" id="IPR001789">
    <property type="entry name" value="Sig_transdc_resp-reg_receiver"/>
</dbReference>
<evidence type="ECO:0000259" key="7">
    <source>
        <dbReference type="PROSITE" id="PS50110"/>
    </source>
</evidence>
<gene>
    <name evidence="8" type="ORF">HHJ78_07515</name>
</gene>
<dbReference type="InterPro" id="IPR016032">
    <property type="entry name" value="Sig_transdc_resp-reg_C-effctor"/>
</dbReference>
<dbReference type="GO" id="GO:0006355">
    <property type="term" value="P:regulation of DNA-templated transcription"/>
    <property type="evidence" value="ECO:0007669"/>
    <property type="project" value="InterPro"/>
</dbReference>
<evidence type="ECO:0000256" key="5">
    <source>
        <dbReference type="PROSITE-ProRule" id="PRU00169"/>
    </source>
</evidence>
<dbReference type="CDD" id="cd06170">
    <property type="entry name" value="LuxR_C_like"/>
    <property type="match status" value="1"/>
</dbReference>
<evidence type="ECO:0000256" key="3">
    <source>
        <dbReference type="ARBA" id="ARBA00023125"/>
    </source>
</evidence>
<evidence type="ECO:0000259" key="6">
    <source>
        <dbReference type="PROSITE" id="PS50043"/>
    </source>
</evidence>
<name>A0A7Y0U1X2_9ACTO</name>